<sequence length="546" mass="58797">MKFATLALMLAAWGAQAQAAETPPVLHIDCSAAAAGVGSLRQPLNSLAQLNAIRFQPGTRILFKRGATCHGSFRPMAGSSGAPGAPIVVDSYGDTALPRPAIAAGCLSSRRDPQQALTEASKQPDGVSPYHTLCTADDGQFNRAALHLFNVEHWEINGLELSNDGLEEAGRLGLLVQLEDFGTGHHYRVNDVLVHHVRGYLKDEPGRALAYKATGGMLFEVTRDNEGRGVRQKKTNFDDVLVENSEIYHVDGIGLSNRSAWMCRPRGAPCGDFPPYKNNPGYLQETAAQAASEFYPSTRLVFRNNKIHDIGGDGIVVRTAVAPLVEANLLYDIWMRSPGNSAGAWAINTDGAVFQYNEVHGVRLRPEIESGDGMAFDADMGTRGTRIYANYSHGNAGGLMLFCACGKDGLGQQAMAEDVVVERNLSVNDKRRAIMVAGLDNAVVSGNLIVTNGATPLLESHDKGTRDVLKLRGNQFIDTSGTGALYRAFRNSGSHARYAWSGNSFHGYPAGAESGAAVPAAQADVPALIEQWFTATRFRQRGYRPR</sequence>
<dbReference type="InterPro" id="IPR012334">
    <property type="entry name" value="Pectin_lyas_fold"/>
</dbReference>
<dbReference type="Gene3D" id="2.160.20.10">
    <property type="entry name" value="Single-stranded right-handed beta-helix, Pectin lyase-like"/>
    <property type="match status" value="1"/>
</dbReference>
<dbReference type="RefSeq" id="WP_161070505.1">
    <property type="nucleotide sequence ID" value="NZ_WWCU01000002.1"/>
</dbReference>
<dbReference type="InterPro" id="IPR006626">
    <property type="entry name" value="PbH1"/>
</dbReference>
<keyword evidence="4" id="KW-1185">Reference proteome</keyword>
<dbReference type="InterPro" id="IPR011050">
    <property type="entry name" value="Pectin_lyase_fold/virulence"/>
</dbReference>
<dbReference type="EMBL" id="WWCU01000002">
    <property type="protein sequence ID" value="MYN06110.1"/>
    <property type="molecule type" value="Genomic_DNA"/>
</dbReference>
<dbReference type="Proteomes" id="UP000450676">
    <property type="component" value="Unassembled WGS sequence"/>
</dbReference>
<evidence type="ECO:0000313" key="3">
    <source>
        <dbReference type="EMBL" id="MYN06110.1"/>
    </source>
</evidence>
<proteinExistence type="predicted"/>
<protein>
    <recommendedName>
        <fullName evidence="2">Right handed beta helix domain-containing protein</fullName>
    </recommendedName>
</protein>
<dbReference type="AlphaFoldDB" id="A0A7X4H9B2"/>
<reference evidence="3 4" key="1">
    <citation type="submission" date="2019-12" db="EMBL/GenBank/DDBJ databases">
        <title>Novel species isolated from a subtropical stream in China.</title>
        <authorList>
            <person name="Lu H."/>
        </authorList>
    </citation>
    <scope>NUCLEOTIDE SEQUENCE [LARGE SCALE GENOMIC DNA]</scope>
    <source>
        <strain evidence="3 4">FT127W</strain>
    </source>
</reference>
<evidence type="ECO:0000313" key="4">
    <source>
        <dbReference type="Proteomes" id="UP000450676"/>
    </source>
</evidence>
<comment type="caution">
    <text evidence="3">The sequence shown here is derived from an EMBL/GenBank/DDBJ whole genome shotgun (WGS) entry which is preliminary data.</text>
</comment>
<accession>A0A7X4H9B2</accession>
<feature type="signal peptide" evidence="1">
    <location>
        <begin position="1"/>
        <end position="19"/>
    </location>
</feature>
<evidence type="ECO:0000256" key="1">
    <source>
        <dbReference type="SAM" id="SignalP"/>
    </source>
</evidence>
<evidence type="ECO:0000259" key="2">
    <source>
        <dbReference type="Pfam" id="PF13229"/>
    </source>
</evidence>
<organism evidence="3 4">
    <name type="scientific">Pseudoduganella aquatica</name>
    <dbReference type="NCBI Taxonomy" id="2660641"/>
    <lineage>
        <taxon>Bacteria</taxon>
        <taxon>Pseudomonadati</taxon>
        <taxon>Pseudomonadota</taxon>
        <taxon>Betaproteobacteria</taxon>
        <taxon>Burkholderiales</taxon>
        <taxon>Oxalobacteraceae</taxon>
        <taxon>Telluria group</taxon>
        <taxon>Pseudoduganella</taxon>
    </lineage>
</organism>
<feature type="chain" id="PRO_5031406942" description="Right handed beta helix domain-containing protein" evidence="1">
    <location>
        <begin position="20"/>
        <end position="546"/>
    </location>
</feature>
<dbReference type="SUPFAM" id="SSF51126">
    <property type="entry name" value="Pectin lyase-like"/>
    <property type="match status" value="1"/>
</dbReference>
<dbReference type="Pfam" id="PF13229">
    <property type="entry name" value="Beta_helix"/>
    <property type="match status" value="1"/>
</dbReference>
<feature type="domain" description="Right handed beta helix" evidence="2">
    <location>
        <begin position="297"/>
        <end position="455"/>
    </location>
</feature>
<dbReference type="InterPro" id="IPR039448">
    <property type="entry name" value="Beta_helix"/>
</dbReference>
<name>A0A7X4H9B2_9BURK</name>
<gene>
    <name evidence="3" type="ORF">GTP77_02035</name>
</gene>
<keyword evidence="1" id="KW-0732">Signal</keyword>
<dbReference type="SMART" id="SM00710">
    <property type="entry name" value="PbH1"/>
    <property type="match status" value="5"/>
</dbReference>